<organism evidence="2 3">
    <name type="scientific">Candidatus Afipia apatlaquensis</name>
    <dbReference type="NCBI Taxonomy" id="2712852"/>
    <lineage>
        <taxon>Bacteria</taxon>
        <taxon>Pseudomonadati</taxon>
        <taxon>Pseudomonadota</taxon>
        <taxon>Alphaproteobacteria</taxon>
        <taxon>Hyphomicrobiales</taxon>
        <taxon>Nitrobacteraceae</taxon>
        <taxon>Afipia</taxon>
    </lineage>
</organism>
<feature type="transmembrane region" description="Helical" evidence="1">
    <location>
        <begin position="25"/>
        <end position="42"/>
    </location>
</feature>
<evidence type="ECO:0000313" key="3">
    <source>
        <dbReference type="Proteomes" id="UP000480266"/>
    </source>
</evidence>
<keyword evidence="1" id="KW-1133">Transmembrane helix</keyword>
<accession>A0A7C9RDQ5</accession>
<proteinExistence type="predicted"/>
<evidence type="ECO:0000313" key="2">
    <source>
        <dbReference type="EMBL" id="NGX94637.1"/>
    </source>
</evidence>
<keyword evidence="1" id="KW-0472">Membrane</keyword>
<dbReference type="Proteomes" id="UP000480266">
    <property type="component" value="Unassembled WGS sequence"/>
</dbReference>
<dbReference type="AlphaFoldDB" id="A0A7C9RDQ5"/>
<sequence>MEFTALFLAAAIVMCAAWRGSRTLAMSLFAVLLAACVATYLHHATDTLKLSF</sequence>
<gene>
    <name evidence="2" type="ORF">G4V63_05215</name>
</gene>
<protein>
    <submittedName>
        <fullName evidence="2">Uncharacterized protein</fullName>
    </submittedName>
</protein>
<dbReference type="Pfam" id="PF19455">
    <property type="entry name" value="DUF5993"/>
    <property type="match status" value="1"/>
</dbReference>
<reference evidence="2" key="1">
    <citation type="submission" date="2020-02" db="EMBL/GenBank/DDBJ databases">
        <title>Draft genome sequence of Candidatus Afipia apatlaquensis IBT-C3, a potential strain for decolorization of textile dyes.</title>
        <authorList>
            <person name="Sanchez-Reyes A."/>
            <person name="Breton-Deval L."/>
            <person name="Mangelson H."/>
            <person name="Sanchez-Flores A."/>
        </authorList>
    </citation>
    <scope>NUCLEOTIDE SEQUENCE [LARGE SCALE GENOMIC DNA]</scope>
    <source>
        <strain evidence="2">IBT-C3</strain>
    </source>
</reference>
<keyword evidence="1" id="KW-0812">Transmembrane</keyword>
<name>A0A7C9RDQ5_9BRAD</name>
<comment type="caution">
    <text evidence="2">The sequence shown here is derived from an EMBL/GenBank/DDBJ whole genome shotgun (WGS) entry which is preliminary data.</text>
</comment>
<evidence type="ECO:0000256" key="1">
    <source>
        <dbReference type="SAM" id="Phobius"/>
    </source>
</evidence>
<dbReference type="InterPro" id="IPR046035">
    <property type="entry name" value="DUF5993"/>
</dbReference>
<dbReference type="EMBL" id="JAAMRR010000264">
    <property type="protein sequence ID" value="NGX94637.1"/>
    <property type="molecule type" value="Genomic_DNA"/>
</dbReference>
<keyword evidence="3" id="KW-1185">Reference proteome</keyword>